<organism evidence="5 6">
    <name type="scientific">Thraustotheca clavata</name>
    <dbReference type="NCBI Taxonomy" id="74557"/>
    <lineage>
        <taxon>Eukaryota</taxon>
        <taxon>Sar</taxon>
        <taxon>Stramenopiles</taxon>
        <taxon>Oomycota</taxon>
        <taxon>Saprolegniomycetes</taxon>
        <taxon>Saprolegniales</taxon>
        <taxon>Achlyaceae</taxon>
        <taxon>Thraustotheca</taxon>
    </lineage>
</organism>
<keyword evidence="6" id="KW-1185">Reference proteome</keyword>
<evidence type="ECO:0000256" key="1">
    <source>
        <dbReference type="ARBA" id="ARBA00004370"/>
    </source>
</evidence>
<sequence>MNDKILPRTLSLCEPLSKGAPFVRTTSAPPSLQELKDPITEEYELVLAQILPLSLSFVFEKLWKDPTFTENCLKCVKESNIHISEWQSDHSIVYTAFERPESFMAERKVCFTHNKKNFLGPGSIPTVQIHRYTYLEGKRLIVSTTSTISDAPYCDYFRAEARWVFTYHSPTEVFVESGSRLKWEKNTWLKGQIESLAKTEAAQIMQFWVKKALEAHGNPPDIIPVMKSVQTTMALTPETTLQYMRLGNLVCLILFIFVMVQFAISINTMRMTNQETVRLQKKQNELITQLLDRIAHFN</sequence>
<dbReference type="PROSITE" id="PS51778">
    <property type="entry name" value="VAST"/>
    <property type="match status" value="1"/>
</dbReference>
<feature type="domain" description="VASt" evidence="4">
    <location>
        <begin position="42"/>
        <end position="217"/>
    </location>
</feature>
<protein>
    <recommendedName>
        <fullName evidence="4">VASt domain-containing protein</fullName>
    </recommendedName>
</protein>
<gene>
    <name evidence="5" type="ORF">THRCLA_05886</name>
</gene>
<feature type="transmembrane region" description="Helical" evidence="3">
    <location>
        <begin position="243"/>
        <end position="264"/>
    </location>
</feature>
<accession>A0A1V9ZRQ1</accession>
<evidence type="ECO:0000256" key="2">
    <source>
        <dbReference type="ARBA" id="ARBA00023136"/>
    </source>
</evidence>
<dbReference type="Proteomes" id="UP000243217">
    <property type="component" value="Unassembled WGS sequence"/>
</dbReference>
<dbReference type="InterPro" id="IPR031968">
    <property type="entry name" value="VASt"/>
</dbReference>
<dbReference type="STRING" id="74557.A0A1V9ZRQ1"/>
<keyword evidence="3" id="KW-1133">Transmembrane helix</keyword>
<dbReference type="GO" id="GO:0016020">
    <property type="term" value="C:membrane"/>
    <property type="evidence" value="ECO:0007669"/>
    <property type="project" value="UniProtKB-SubCell"/>
</dbReference>
<dbReference type="AlphaFoldDB" id="A0A1V9ZRQ1"/>
<dbReference type="PANTHER" id="PTHR47666:SF1">
    <property type="entry name" value="PROTEIN VASCULAR ASSOCIATED DEATH 1, CHLOROPLASTIC"/>
    <property type="match status" value="1"/>
</dbReference>
<keyword evidence="2 3" id="KW-0472">Membrane</keyword>
<name>A0A1V9ZRQ1_9STRA</name>
<dbReference type="PANTHER" id="PTHR47666">
    <property type="entry name" value="PROTEIN VASCULAR ASSOCIATED DEATH 1, CHLOROPLASTIC"/>
    <property type="match status" value="1"/>
</dbReference>
<proteinExistence type="predicted"/>
<evidence type="ECO:0000259" key="4">
    <source>
        <dbReference type="PROSITE" id="PS51778"/>
    </source>
</evidence>
<comment type="caution">
    <text evidence="5">The sequence shown here is derived from an EMBL/GenBank/DDBJ whole genome shotgun (WGS) entry which is preliminary data.</text>
</comment>
<dbReference type="EMBL" id="JNBS01001691">
    <property type="protein sequence ID" value="OQS00706.1"/>
    <property type="molecule type" value="Genomic_DNA"/>
</dbReference>
<comment type="subcellular location">
    <subcellularLocation>
        <location evidence="1">Membrane</location>
    </subcellularLocation>
</comment>
<keyword evidence="3" id="KW-0812">Transmembrane</keyword>
<reference evidence="5 6" key="1">
    <citation type="journal article" date="2014" name="Genome Biol. Evol.">
        <title>The secreted proteins of Achlya hypogyna and Thraustotheca clavata identify the ancestral oomycete secretome and reveal gene acquisitions by horizontal gene transfer.</title>
        <authorList>
            <person name="Misner I."/>
            <person name="Blouin N."/>
            <person name="Leonard G."/>
            <person name="Richards T.A."/>
            <person name="Lane C.E."/>
        </authorList>
    </citation>
    <scope>NUCLEOTIDE SEQUENCE [LARGE SCALE GENOMIC DNA]</scope>
    <source>
        <strain evidence="5 6">ATCC 34112</strain>
    </source>
</reference>
<evidence type="ECO:0000256" key="3">
    <source>
        <dbReference type="SAM" id="Phobius"/>
    </source>
</evidence>
<dbReference type="Pfam" id="PF16016">
    <property type="entry name" value="VASt"/>
    <property type="match status" value="1"/>
</dbReference>
<evidence type="ECO:0000313" key="6">
    <source>
        <dbReference type="Proteomes" id="UP000243217"/>
    </source>
</evidence>
<evidence type="ECO:0000313" key="5">
    <source>
        <dbReference type="EMBL" id="OQS00706.1"/>
    </source>
</evidence>
<dbReference type="OrthoDB" id="74360at2759"/>